<feature type="domain" description="N-acetyltransferase" evidence="3">
    <location>
        <begin position="4"/>
        <end position="161"/>
    </location>
</feature>
<organism evidence="4 5">
    <name type="scientific">Bacillus selenitireducens (strain ATCC 700615 / DSM 15326 / MLS10)</name>
    <dbReference type="NCBI Taxonomy" id="439292"/>
    <lineage>
        <taxon>Bacteria</taxon>
        <taxon>Bacillati</taxon>
        <taxon>Bacillota</taxon>
        <taxon>Bacilli</taxon>
        <taxon>Bacillales</taxon>
        <taxon>Bacillaceae</taxon>
        <taxon>Salisediminibacterium</taxon>
    </lineage>
</organism>
<dbReference type="OrthoDB" id="9798006at2"/>
<dbReference type="PANTHER" id="PTHR43072">
    <property type="entry name" value="N-ACETYLTRANSFERASE"/>
    <property type="match status" value="1"/>
</dbReference>
<dbReference type="SUPFAM" id="SSF55729">
    <property type="entry name" value="Acyl-CoA N-acyltransferases (Nat)"/>
    <property type="match status" value="1"/>
</dbReference>
<accession>D6XX90</accession>
<evidence type="ECO:0000256" key="2">
    <source>
        <dbReference type="ARBA" id="ARBA00023315"/>
    </source>
</evidence>
<sequence>MTDILIRPMTVQEWPAVSAIYQAGLDTELATFETVVPSWDSWNQAHHETCRLIAEYGGTIAGWAALAPTSPRYAYRGVAEISIYIAPGASGLGVGRTLLNALIEDSEKAGFWTIQSAIFRENQASIHLHKKCGFRQIGYREQVAERHGVWHDIILMERRSPIVAASPSARPDPS</sequence>
<dbReference type="EMBL" id="CP001791">
    <property type="protein sequence ID" value="ADH97947.1"/>
    <property type="molecule type" value="Genomic_DNA"/>
</dbReference>
<protein>
    <submittedName>
        <fullName evidence="4">GCN5-related N-acetyltransferase</fullName>
    </submittedName>
</protein>
<dbReference type="InterPro" id="IPR016181">
    <property type="entry name" value="Acyl_CoA_acyltransferase"/>
</dbReference>
<dbReference type="PANTHER" id="PTHR43072:SF23">
    <property type="entry name" value="UPF0039 PROTEIN C11D3.02C"/>
    <property type="match status" value="1"/>
</dbReference>
<gene>
    <name evidence="4" type="ordered locus">Bsel_0407</name>
</gene>
<evidence type="ECO:0000259" key="3">
    <source>
        <dbReference type="PROSITE" id="PS51186"/>
    </source>
</evidence>
<evidence type="ECO:0000313" key="5">
    <source>
        <dbReference type="Proteomes" id="UP000000271"/>
    </source>
</evidence>
<proteinExistence type="predicted"/>
<dbReference type="Pfam" id="PF00583">
    <property type="entry name" value="Acetyltransf_1"/>
    <property type="match status" value="1"/>
</dbReference>
<evidence type="ECO:0000256" key="1">
    <source>
        <dbReference type="ARBA" id="ARBA00022679"/>
    </source>
</evidence>
<evidence type="ECO:0000313" key="4">
    <source>
        <dbReference type="EMBL" id="ADH97947.1"/>
    </source>
</evidence>
<dbReference type="CDD" id="cd04301">
    <property type="entry name" value="NAT_SF"/>
    <property type="match status" value="1"/>
</dbReference>
<dbReference type="InterPro" id="IPR000182">
    <property type="entry name" value="GNAT_dom"/>
</dbReference>
<dbReference type="PROSITE" id="PS51186">
    <property type="entry name" value="GNAT"/>
    <property type="match status" value="1"/>
</dbReference>
<dbReference type="Gene3D" id="3.40.630.30">
    <property type="match status" value="1"/>
</dbReference>
<dbReference type="HOGENOM" id="CLU_013985_4_5_9"/>
<dbReference type="Proteomes" id="UP000000271">
    <property type="component" value="Chromosome"/>
</dbReference>
<keyword evidence="2" id="KW-0012">Acyltransferase</keyword>
<dbReference type="AlphaFoldDB" id="D6XX90"/>
<dbReference type="KEGG" id="bse:Bsel_0407"/>
<keyword evidence="5" id="KW-1185">Reference proteome</keyword>
<reference evidence="4" key="1">
    <citation type="submission" date="2009-10" db="EMBL/GenBank/DDBJ databases">
        <title>Complete sequence of Bacillus selenitireducens MLS10.</title>
        <authorList>
            <consortium name="US DOE Joint Genome Institute"/>
            <person name="Lucas S."/>
            <person name="Copeland A."/>
            <person name="Lapidus A."/>
            <person name="Glavina del Rio T."/>
            <person name="Dalin E."/>
            <person name="Tice H."/>
            <person name="Bruce D."/>
            <person name="Goodwin L."/>
            <person name="Pitluck S."/>
            <person name="Sims D."/>
            <person name="Brettin T."/>
            <person name="Detter J.C."/>
            <person name="Han C."/>
            <person name="Larimer F."/>
            <person name="Land M."/>
            <person name="Hauser L."/>
            <person name="Kyrpides N."/>
            <person name="Ovchinnikova G."/>
            <person name="Stolz J."/>
        </authorList>
    </citation>
    <scope>NUCLEOTIDE SEQUENCE [LARGE SCALE GENOMIC DNA]</scope>
    <source>
        <strain evidence="4">MLS10</strain>
    </source>
</reference>
<dbReference type="eggNOG" id="COG1247">
    <property type="taxonomic scope" value="Bacteria"/>
</dbReference>
<dbReference type="RefSeq" id="WP_013171376.1">
    <property type="nucleotide sequence ID" value="NC_014219.1"/>
</dbReference>
<dbReference type="GO" id="GO:0016747">
    <property type="term" value="F:acyltransferase activity, transferring groups other than amino-acyl groups"/>
    <property type="evidence" value="ECO:0007669"/>
    <property type="project" value="InterPro"/>
</dbReference>
<name>D6XX90_BACIE</name>
<keyword evidence="1" id="KW-0808">Transferase</keyword>